<dbReference type="AlphaFoldDB" id="A0A4Y2J5U8"/>
<evidence type="ECO:0000256" key="1">
    <source>
        <dbReference type="SAM" id="Phobius"/>
    </source>
</evidence>
<dbReference type="Proteomes" id="UP000499080">
    <property type="component" value="Unassembled WGS sequence"/>
</dbReference>
<feature type="transmembrane region" description="Helical" evidence="1">
    <location>
        <begin position="121"/>
        <end position="139"/>
    </location>
</feature>
<organism evidence="2 3">
    <name type="scientific">Araneus ventricosus</name>
    <name type="common">Orbweaver spider</name>
    <name type="synonym">Epeira ventricosa</name>
    <dbReference type="NCBI Taxonomy" id="182803"/>
    <lineage>
        <taxon>Eukaryota</taxon>
        <taxon>Metazoa</taxon>
        <taxon>Ecdysozoa</taxon>
        <taxon>Arthropoda</taxon>
        <taxon>Chelicerata</taxon>
        <taxon>Arachnida</taxon>
        <taxon>Araneae</taxon>
        <taxon>Araneomorphae</taxon>
        <taxon>Entelegynae</taxon>
        <taxon>Araneoidea</taxon>
        <taxon>Araneidae</taxon>
        <taxon>Araneus</taxon>
    </lineage>
</organism>
<comment type="caution">
    <text evidence="2">The sequence shown here is derived from an EMBL/GenBank/DDBJ whole genome shotgun (WGS) entry which is preliminary data.</text>
</comment>
<gene>
    <name evidence="2" type="ORF">AVEN_58041_1</name>
</gene>
<keyword evidence="3" id="KW-1185">Reference proteome</keyword>
<accession>A0A4Y2J5U8</accession>
<keyword evidence="1" id="KW-0812">Transmembrane</keyword>
<name>A0A4Y2J5U8_ARAVE</name>
<reference evidence="2 3" key="1">
    <citation type="journal article" date="2019" name="Sci. Rep.">
        <title>Orb-weaving spider Araneus ventricosus genome elucidates the spidroin gene catalogue.</title>
        <authorList>
            <person name="Kono N."/>
            <person name="Nakamura H."/>
            <person name="Ohtoshi R."/>
            <person name="Moran D.A.P."/>
            <person name="Shinohara A."/>
            <person name="Yoshida Y."/>
            <person name="Fujiwara M."/>
            <person name="Mori M."/>
            <person name="Tomita M."/>
            <person name="Arakawa K."/>
        </authorList>
    </citation>
    <scope>NUCLEOTIDE SEQUENCE [LARGE SCALE GENOMIC DNA]</scope>
</reference>
<sequence>MRIGVDREKIWKSDIVCFPFSPFGYKSEIQSFGAGGSSLRKAKTTHGGGGMWVGVSLGKSRRRRFESGWWKRRSSLGDRTKEIEGLVHTIKVLELPKRGEETSFDVTTLTGSWWGPRASTAVSLILAIFSCVVLCYLLFW</sequence>
<protein>
    <submittedName>
        <fullName evidence="2">Uncharacterized protein</fullName>
    </submittedName>
</protein>
<evidence type="ECO:0000313" key="3">
    <source>
        <dbReference type="Proteomes" id="UP000499080"/>
    </source>
</evidence>
<keyword evidence="1" id="KW-0472">Membrane</keyword>
<proteinExistence type="predicted"/>
<keyword evidence="1" id="KW-1133">Transmembrane helix</keyword>
<evidence type="ECO:0000313" key="2">
    <source>
        <dbReference type="EMBL" id="GBM85334.1"/>
    </source>
</evidence>
<dbReference type="EMBL" id="BGPR01003225">
    <property type="protein sequence ID" value="GBM85334.1"/>
    <property type="molecule type" value="Genomic_DNA"/>
</dbReference>